<dbReference type="Proteomes" id="UP000765509">
    <property type="component" value="Unassembled WGS sequence"/>
</dbReference>
<organism evidence="2 3">
    <name type="scientific">Austropuccinia psidii MF-1</name>
    <dbReference type="NCBI Taxonomy" id="1389203"/>
    <lineage>
        <taxon>Eukaryota</taxon>
        <taxon>Fungi</taxon>
        <taxon>Dikarya</taxon>
        <taxon>Basidiomycota</taxon>
        <taxon>Pucciniomycotina</taxon>
        <taxon>Pucciniomycetes</taxon>
        <taxon>Pucciniales</taxon>
        <taxon>Sphaerophragmiaceae</taxon>
        <taxon>Austropuccinia</taxon>
    </lineage>
</organism>
<evidence type="ECO:0000313" key="2">
    <source>
        <dbReference type="EMBL" id="MBW0514826.1"/>
    </source>
</evidence>
<protein>
    <submittedName>
        <fullName evidence="2">Uncharacterized protein</fullName>
    </submittedName>
</protein>
<feature type="compositionally biased region" description="Basic residues" evidence="1">
    <location>
        <begin position="122"/>
        <end position="137"/>
    </location>
</feature>
<name>A0A9Q3HR85_9BASI</name>
<dbReference type="OrthoDB" id="2787706at2759"/>
<comment type="caution">
    <text evidence="2">The sequence shown here is derived from an EMBL/GenBank/DDBJ whole genome shotgun (WGS) entry which is preliminary data.</text>
</comment>
<proteinExistence type="predicted"/>
<dbReference type="AlphaFoldDB" id="A0A9Q3HR85"/>
<evidence type="ECO:0000256" key="1">
    <source>
        <dbReference type="SAM" id="MobiDB-lite"/>
    </source>
</evidence>
<feature type="region of interest" description="Disordered" evidence="1">
    <location>
        <begin position="113"/>
        <end position="152"/>
    </location>
</feature>
<evidence type="ECO:0000313" key="3">
    <source>
        <dbReference type="Proteomes" id="UP000765509"/>
    </source>
</evidence>
<sequence>MASGQTWAISLCDSLFEMDLTFNPLSSLQAHVLCFQKKYTTFKFLVANTDGLVNITEGVASGFLLRSLKQDTSLSSLVQNLYDIKPFTIKKAIKPLLAEHGWQMSGDGDIILNINNSNNNQQHKKSNKPKSWRKKSKTATPGLTPTRNNTDNINKRFKQIESNIQLLLKLHNKNLTNQVEKDSQSSVSDNNIDGPNGFLTVENNEYLNVVSNSKQTNRLVLDSGASTSTVCNYHLLIDPKLVKMSLRTFSGRTNVTHVGKLKVEDHRICLIHKNQKLLSKSNDSIVMEFPRNGKLHVNHASLKPTPEVNHVNGHINKDWHNALGHPSDKYLKTFLKFNYDHTAVLRKDPESLPVMAVTVSNKINESTDIEPLFGRLKDSSVETRLPQEPFHQPSDSIPHDPPIIVASESDTQPKAFHSVKKGYAYVPHYDKAPKDFNAEVSTSNIIPEPCRRQNELGEVNLDTNTMDDEDVLLSEVVCVIKAMTNPDEKDKWKQAMAEEFNSLVSNNMGTLLPAPSNEKIIGGMWHLTHKSNEFGETTRYKARWVCFGNHQEHMVHYFHTYSSVARNKLLKIMLS</sequence>
<gene>
    <name evidence="2" type="ORF">O181_054541</name>
</gene>
<feature type="compositionally biased region" description="Polar residues" evidence="1">
    <location>
        <begin position="138"/>
        <end position="152"/>
    </location>
</feature>
<keyword evidence="3" id="KW-1185">Reference proteome</keyword>
<reference evidence="2" key="1">
    <citation type="submission" date="2021-03" db="EMBL/GenBank/DDBJ databases">
        <title>Draft genome sequence of rust myrtle Austropuccinia psidii MF-1, a brazilian biotype.</title>
        <authorList>
            <person name="Quecine M.C."/>
            <person name="Pachon D.M.R."/>
            <person name="Bonatelli M.L."/>
            <person name="Correr F.H."/>
            <person name="Franceschini L.M."/>
            <person name="Leite T.F."/>
            <person name="Margarido G.R.A."/>
            <person name="Almeida C.A."/>
            <person name="Ferrarezi J.A."/>
            <person name="Labate C.A."/>
        </authorList>
    </citation>
    <scope>NUCLEOTIDE SEQUENCE</scope>
    <source>
        <strain evidence="2">MF-1</strain>
    </source>
</reference>
<accession>A0A9Q3HR85</accession>
<dbReference type="EMBL" id="AVOT02024255">
    <property type="protein sequence ID" value="MBW0514826.1"/>
    <property type="molecule type" value="Genomic_DNA"/>
</dbReference>